<dbReference type="OrthoDB" id="3250044at2759"/>
<dbReference type="EMBL" id="JADNYJ010000027">
    <property type="protein sequence ID" value="KAF8904113.1"/>
    <property type="molecule type" value="Genomic_DNA"/>
</dbReference>
<sequence>TVDCQHVNVLPHSFASFYFHGTTDPFLQAVAKKISLPVSSKLNLLIAAAGIVLQSGNSSLGLDENGAVKSRRRGRRIA</sequence>
<proteinExistence type="predicted"/>
<protein>
    <submittedName>
        <fullName evidence="1">Uncharacterized protein</fullName>
    </submittedName>
</protein>
<accession>A0A9P5NRP1</accession>
<reference evidence="1" key="1">
    <citation type="submission" date="2020-11" db="EMBL/GenBank/DDBJ databases">
        <authorList>
            <consortium name="DOE Joint Genome Institute"/>
            <person name="Ahrendt S."/>
            <person name="Riley R."/>
            <person name="Andreopoulos W."/>
            <person name="LaButti K."/>
            <person name="Pangilinan J."/>
            <person name="Ruiz-duenas F.J."/>
            <person name="Barrasa J.M."/>
            <person name="Sanchez-Garcia M."/>
            <person name="Camarero S."/>
            <person name="Miyauchi S."/>
            <person name="Serrano A."/>
            <person name="Linde D."/>
            <person name="Babiker R."/>
            <person name="Drula E."/>
            <person name="Ayuso-Fernandez I."/>
            <person name="Pacheco R."/>
            <person name="Padilla G."/>
            <person name="Ferreira P."/>
            <person name="Barriuso J."/>
            <person name="Kellner H."/>
            <person name="Castanera R."/>
            <person name="Alfaro M."/>
            <person name="Ramirez L."/>
            <person name="Pisabarro A.G."/>
            <person name="Kuo A."/>
            <person name="Tritt A."/>
            <person name="Lipzen A."/>
            <person name="He G."/>
            <person name="Yan M."/>
            <person name="Ng V."/>
            <person name="Cullen D."/>
            <person name="Martin F."/>
            <person name="Rosso M.-N."/>
            <person name="Henrissat B."/>
            <person name="Hibbett D."/>
            <person name="Martinez A.T."/>
            <person name="Grigoriev I.V."/>
        </authorList>
    </citation>
    <scope>NUCLEOTIDE SEQUENCE</scope>
    <source>
        <strain evidence="1">AH 44721</strain>
    </source>
</reference>
<keyword evidence="2" id="KW-1185">Reference proteome</keyword>
<dbReference type="AlphaFoldDB" id="A0A9P5NRP1"/>
<dbReference type="Proteomes" id="UP000724874">
    <property type="component" value="Unassembled WGS sequence"/>
</dbReference>
<evidence type="ECO:0000313" key="2">
    <source>
        <dbReference type="Proteomes" id="UP000724874"/>
    </source>
</evidence>
<gene>
    <name evidence="1" type="ORF">CPB84DRAFT_1773458</name>
</gene>
<organism evidence="1 2">
    <name type="scientific">Gymnopilus junonius</name>
    <name type="common">Spectacular rustgill mushroom</name>
    <name type="synonym">Gymnopilus spectabilis subsp. junonius</name>
    <dbReference type="NCBI Taxonomy" id="109634"/>
    <lineage>
        <taxon>Eukaryota</taxon>
        <taxon>Fungi</taxon>
        <taxon>Dikarya</taxon>
        <taxon>Basidiomycota</taxon>
        <taxon>Agaricomycotina</taxon>
        <taxon>Agaricomycetes</taxon>
        <taxon>Agaricomycetidae</taxon>
        <taxon>Agaricales</taxon>
        <taxon>Agaricineae</taxon>
        <taxon>Hymenogastraceae</taxon>
        <taxon>Gymnopilus</taxon>
    </lineage>
</organism>
<name>A0A9P5NRP1_GYMJU</name>
<evidence type="ECO:0000313" key="1">
    <source>
        <dbReference type="EMBL" id="KAF8904113.1"/>
    </source>
</evidence>
<comment type="caution">
    <text evidence="1">The sequence shown here is derived from an EMBL/GenBank/DDBJ whole genome shotgun (WGS) entry which is preliminary data.</text>
</comment>
<feature type="non-terminal residue" evidence="1">
    <location>
        <position position="78"/>
    </location>
</feature>